<dbReference type="Proteomes" id="UP000007796">
    <property type="component" value="Unassembled WGS sequence"/>
</dbReference>
<feature type="active site" evidence="5">
    <location>
        <position position="131"/>
    </location>
</feature>
<keyword evidence="8" id="KW-1185">Reference proteome</keyword>
<dbReference type="OrthoDB" id="2747330at2759"/>
<dbReference type="GO" id="GO:0004190">
    <property type="term" value="F:aspartic-type endopeptidase activity"/>
    <property type="evidence" value="ECO:0007669"/>
    <property type="project" value="UniProtKB-KW"/>
</dbReference>
<dbReference type="PROSITE" id="PS51767">
    <property type="entry name" value="PEPTIDASE_A1"/>
    <property type="match status" value="1"/>
</dbReference>
<dbReference type="CDD" id="cd06097">
    <property type="entry name" value="Aspergillopepsin_like"/>
    <property type="match status" value="1"/>
</dbReference>
<evidence type="ECO:0000256" key="5">
    <source>
        <dbReference type="PIRSR" id="PIRSR601461-1"/>
    </source>
</evidence>
<evidence type="ECO:0000256" key="4">
    <source>
        <dbReference type="ARBA" id="ARBA00022801"/>
    </source>
</evidence>
<accession>F0XFM6</accession>
<dbReference type="InterPro" id="IPR021109">
    <property type="entry name" value="Peptidase_aspartic_dom_sf"/>
</dbReference>
<dbReference type="HOGENOM" id="CLU_013253_0_2_1"/>
<dbReference type="EMBL" id="GL629765">
    <property type="protein sequence ID" value="EFX03560.1"/>
    <property type="molecule type" value="Genomic_DNA"/>
</dbReference>
<feature type="domain" description="Peptidase A1" evidence="6">
    <location>
        <begin position="113"/>
        <end position="437"/>
    </location>
</feature>
<keyword evidence="3" id="KW-0064">Aspartyl protease</keyword>
<dbReference type="GO" id="GO:0006508">
    <property type="term" value="P:proteolysis"/>
    <property type="evidence" value="ECO:0007669"/>
    <property type="project" value="UniProtKB-KW"/>
</dbReference>
<keyword evidence="4" id="KW-0378">Hydrolase</keyword>
<dbReference type="STRING" id="655863.F0XFM6"/>
<dbReference type="RefSeq" id="XP_014173042.1">
    <property type="nucleotide sequence ID" value="XM_014317567.1"/>
</dbReference>
<evidence type="ECO:0000313" key="8">
    <source>
        <dbReference type="Proteomes" id="UP000007796"/>
    </source>
</evidence>
<protein>
    <submittedName>
        <fullName evidence="7">Aspartic endopeptidase</fullName>
    </submittedName>
</protein>
<evidence type="ECO:0000313" key="7">
    <source>
        <dbReference type="EMBL" id="EFX03560.1"/>
    </source>
</evidence>
<dbReference type="Gene3D" id="2.40.70.10">
    <property type="entry name" value="Acid Proteases"/>
    <property type="match status" value="2"/>
</dbReference>
<dbReference type="InterPro" id="IPR034163">
    <property type="entry name" value="Aspergillopepsin-like_cat_dom"/>
</dbReference>
<sequence length="452" mass="49253">MQSIFQVQRQVRADLGLEKVRVILNKNYKANGTKSYVHLLNRYGFQPTKPGPYRHVNRVHQRGLRVTDITKVHKPVGGRVHLEKVLAKHSATGDGNTQAGEVTAEDQQNDSMYLCEVEIGTPSQKLMLDFDTGSSDLWVFSTELSADVQKGHAVFDSSKSTTFKTSSGLTWQIEYGDGSSASGDVGTDVVTVGGLVIKNQSVELAKTLAAQFSQGTGDGLLGLAWPSINTIKSGYSSDPQPTPVANMISEGVVPKEAQLFTSCFYGERDNQESFYTFGYIDEDLVKASGAEIAWTSIDNSQGFWMFPSTSASINGQSITLSNNTAIADTGTTLALVSDEVCEALYKAIPNSKYDEKQQGYLIPKTTTIDQLPTVSITVGDNKFVVQKEDLIFTQADDTHWYGGIQSRGSNTFDILGDVFLKSIYAIWDQGNVRFGAVPKIQKTQTLDPGSST</sequence>
<dbReference type="AlphaFoldDB" id="F0XFM6"/>
<dbReference type="InterPro" id="IPR033121">
    <property type="entry name" value="PEPTIDASE_A1"/>
</dbReference>
<dbReference type="SUPFAM" id="SSF50630">
    <property type="entry name" value="Acid proteases"/>
    <property type="match status" value="1"/>
</dbReference>
<comment type="similarity">
    <text evidence="1">Belongs to the peptidase A1 family.</text>
</comment>
<feature type="active site" evidence="5">
    <location>
        <position position="328"/>
    </location>
</feature>
<dbReference type="Pfam" id="PF00026">
    <property type="entry name" value="Asp"/>
    <property type="match status" value="1"/>
</dbReference>
<gene>
    <name evidence="7" type="ORF">CMQ_488</name>
</gene>
<dbReference type="PRINTS" id="PR00792">
    <property type="entry name" value="PEPSIN"/>
</dbReference>
<evidence type="ECO:0000256" key="3">
    <source>
        <dbReference type="ARBA" id="ARBA00022750"/>
    </source>
</evidence>
<organism evidence="8">
    <name type="scientific">Grosmannia clavigera (strain kw1407 / UAMH 11150)</name>
    <name type="common">Blue stain fungus</name>
    <name type="synonym">Graphiocladiella clavigera</name>
    <dbReference type="NCBI Taxonomy" id="655863"/>
    <lineage>
        <taxon>Eukaryota</taxon>
        <taxon>Fungi</taxon>
        <taxon>Dikarya</taxon>
        <taxon>Ascomycota</taxon>
        <taxon>Pezizomycotina</taxon>
        <taxon>Sordariomycetes</taxon>
        <taxon>Sordariomycetidae</taxon>
        <taxon>Ophiostomatales</taxon>
        <taxon>Ophiostomataceae</taxon>
        <taxon>Leptographium</taxon>
    </lineage>
</organism>
<dbReference type="MEROPS" id="A01.080"/>
<reference evidence="7 8" key="1">
    <citation type="journal article" date="2011" name="Proc. Natl. Acad. Sci. U.S.A.">
        <title>Genome and transcriptome analyses of the mountain pine beetle-fungal symbiont Grosmannia clavigera, a lodgepole pine pathogen.</title>
        <authorList>
            <person name="DiGuistini S."/>
            <person name="Wang Y."/>
            <person name="Liao N.Y."/>
            <person name="Taylor G."/>
            <person name="Tanguay P."/>
            <person name="Feau N."/>
            <person name="Henrissat B."/>
            <person name="Chan S.K."/>
            <person name="Hesse-Orce U."/>
            <person name="Alamouti S.M."/>
            <person name="Tsui C.K.M."/>
            <person name="Docking R.T."/>
            <person name="Levasseur A."/>
            <person name="Haridas S."/>
            <person name="Robertson G."/>
            <person name="Birol I."/>
            <person name="Holt R.A."/>
            <person name="Marra M.A."/>
            <person name="Hamelin R.C."/>
            <person name="Hirst M."/>
            <person name="Jones S.J.M."/>
            <person name="Bohlmann J."/>
            <person name="Breuil C."/>
        </authorList>
    </citation>
    <scope>NUCLEOTIDE SEQUENCE [LARGE SCALE GENOMIC DNA]</scope>
    <source>
        <strain evidence="8">kw1407 / UAMH 11150</strain>
    </source>
</reference>
<evidence type="ECO:0000256" key="2">
    <source>
        <dbReference type="ARBA" id="ARBA00022670"/>
    </source>
</evidence>
<dbReference type="InParanoid" id="F0XFM6"/>
<name>F0XFM6_GROCL</name>
<proteinExistence type="inferred from homology"/>
<dbReference type="PANTHER" id="PTHR47966">
    <property type="entry name" value="BETA-SITE APP-CLEAVING ENZYME, ISOFORM A-RELATED"/>
    <property type="match status" value="1"/>
</dbReference>
<evidence type="ECO:0000259" key="6">
    <source>
        <dbReference type="PROSITE" id="PS51767"/>
    </source>
</evidence>
<dbReference type="PANTHER" id="PTHR47966:SF1">
    <property type="entry name" value="ASPARTYL PROTEINASE"/>
    <property type="match status" value="1"/>
</dbReference>
<dbReference type="GeneID" id="25978139"/>
<keyword evidence="2" id="KW-0645">Protease</keyword>
<dbReference type="InterPro" id="IPR001461">
    <property type="entry name" value="Aspartic_peptidase_A1"/>
</dbReference>
<evidence type="ECO:0000256" key="1">
    <source>
        <dbReference type="ARBA" id="ARBA00007447"/>
    </source>
</evidence>
<dbReference type="eggNOG" id="KOG1339">
    <property type="taxonomic scope" value="Eukaryota"/>
</dbReference>